<evidence type="ECO:0000256" key="9">
    <source>
        <dbReference type="HAMAP-Rule" id="MF_00135"/>
    </source>
</evidence>
<sequence length="254" mass="26311">MLHPPPSASSSPSSAALPAGAATRTRIKICGLTREQDVDAAVAAGADAVGFVLYAKSPRAVTPRRAAELARRLPPFVTPVLLFVNESTANVMAACADIPTATVQFHGDETPEDCRAAADAGRRPYLRAARIPLGAEAPAFDLVQFAHQYSHAQAILLDAHVEGYGGGGKAFNWSLLPPSVGSHLVLSGGLTPANVTDGILQVRPRGLSLAVDVSSGVEADGPDGKPLRGIKDAGKIQRFIAAVRAADGHFAEND</sequence>
<accession>A0A328Z9I4</accession>
<comment type="caution">
    <text evidence="11">The sequence shown here is derived from an EMBL/GenBank/DDBJ whole genome shotgun (WGS) entry which is preliminary data.</text>
</comment>
<dbReference type="PANTHER" id="PTHR42894:SF1">
    <property type="entry name" value="N-(5'-PHOSPHORIBOSYL)ANTHRANILATE ISOMERASE"/>
    <property type="match status" value="1"/>
</dbReference>
<evidence type="ECO:0000256" key="3">
    <source>
        <dbReference type="ARBA" id="ARBA00012572"/>
    </source>
</evidence>
<dbReference type="NCBIfam" id="NF002299">
    <property type="entry name" value="PRK01222.1-6"/>
    <property type="match status" value="1"/>
</dbReference>
<feature type="domain" description="N-(5'phosphoribosyl) anthranilate isomerase (PRAI)" evidence="10">
    <location>
        <begin position="27"/>
        <end position="240"/>
    </location>
</feature>
<keyword evidence="6 9" id="KW-0822">Tryptophan biosynthesis</keyword>
<comment type="similarity">
    <text evidence="9">Belongs to the TrpF family.</text>
</comment>
<evidence type="ECO:0000256" key="2">
    <source>
        <dbReference type="ARBA" id="ARBA00004664"/>
    </source>
</evidence>
<gene>
    <name evidence="9" type="primary">trpF</name>
    <name evidence="11" type="ORF">AX018_101949</name>
</gene>
<protein>
    <recommendedName>
        <fullName evidence="4 9">N-(5'-phosphoribosyl)anthranilate isomerase</fullName>
        <shortName evidence="9">PRAI</shortName>
        <ecNumber evidence="3 9">5.3.1.24</ecNumber>
    </recommendedName>
</protein>
<dbReference type="Pfam" id="PF00697">
    <property type="entry name" value="PRAI"/>
    <property type="match status" value="1"/>
</dbReference>
<evidence type="ECO:0000256" key="5">
    <source>
        <dbReference type="ARBA" id="ARBA00022605"/>
    </source>
</evidence>
<dbReference type="InterPro" id="IPR001240">
    <property type="entry name" value="PRAI_dom"/>
</dbReference>
<dbReference type="AlphaFoldDB" id="A0A328Z9I4"/>
<keyword evidence="8 9" id="KW-0413">Isomerase</keyword>
<dbReference type="CDD" id="cd00405">
    <property type="entry name" value="PRAI"/>
    <property type="match status" value="1"/>
</dbReference>
<evidence type="ECO:0000313" key="11">
    <source>
        <dbReference type="EMBL" id="RAR81805.1"/>
    </source>
</evidence>
<proteinExistence type="inferred from homology"/>
<evidence type="ECO:0000256" key="1">
    <source>
        <dbReference type="ARBA" id="ARBA00001164"/>
    </source>
</evidence>
<dbReference type="Gene3D" id="3.20.20.70">
    <property type="entry name" value="Aldolase class I"/>
    <property type="match status" value="1"/>
</dbReference>
<name>A0A328Z9I4_9BURK</name>
<evidence type="ECO:0000256" key="6">
    <source>
        <dbReference type="ARBA" id="ARBA00022822"/>
    </source>
</evidence>
<dbReference type="PANTHER" id="PTHR42894">
    <property type="entry name" value="N-(5'-PHOSPHORIBOSYL)ANTHRANILATE ISOMERASE"/>
    <property type="match status" value="1"/>
</dbReference>
<organism evidence="11 12">
    <name type="scientific">Paracidovorax anthurii</name>
    <dbReference type="NCBI Taxonomy" id="78229"/>
    <lineage>
        <taxon>Bacteria</taxon>
        <taxon>Pseudomonadati</taxon>
        <taxon>Pseudomonadota</taxon>
        <taxon>Betaproteobacteria</taxon>
        <taxon>Burkholderiales</taxon>
        <taxon>Comamonadaceae</taxon>
        <taxon>Paracidovorax</taxon>
    </lineage>
</organism>
<dbReference type="UniPathway" id="UPA00035">
    <property type="reaction ID" value="UER00042"/>
</dbReference>
<dbReference type="InterPro" id="IPR013785">
    <property type="entry name" value="Aldolase_TIM"/>
</dbReference>
<dbReference type="EC" id="5.3.1.24" evidence="3 9"/>
<dbReference type="GO" id="GO:0004640">
    <property type="term" value="F:phosphoribosylanthranilate isomerase activity"/>
    <property type="evidence" value="ECO:0007669"/>
    <property type="project" value="UniProtKB-UniRule"/>
</dbReference>
<keyword evidence="5 9" id="KW-0028">Amino-acid biosynthesis</keyword>
<dbReference type="GO" id="GO:0000162">
    <property type="term" value="P:L-tryptophan biosynthetic process"/>
    <property type="evidence" value="ECO:0007669"/>
    <property type="project" value="UniProtKB-UniRule"/>
</dbReference>
<dbReference type="RefSeq" id="WP_111877396.1">
    <property type="nucleotide sequence ID" value="NZ_CBCSGC010000210.1"/>
</dbReference>
<dbReference type="SUPFAM" id="SSF51366">
    <property type="entry name" value="Ribulose-phoshate binding barrel"/>
    <property type="match status" value="1"/>
</dbReference>
<evidence type="ECO:0000256" key="8">
    <source>
        <dbReference type="ARBA" id="ARBA00023235"/>
    </source>
</evidence>
<dbReference type="EMBL" id="QLTA01000019">
    <property type="protein sequence ID" value="RAR81805.1"/>
    <property type="molecule type" value="Genomic_DNA"/>
</dbReference>
<dbReference type="InterPro" id="IPR044643">
    <property type="entry name" value="TrpF_fam"/>
</dbReference>
<evidence type="ECO:0000259" key="10">
    <source>
        <dbReference type="Pfam" id="PF00697"/>
    </source>
</evidence>
<evidence type="ECO:0000256" key="4">
    <source>
        <dbReference type="ARBA" id="ARBA00022272"/>
    </source>
</evidence>
<evidence type="ECO:0000313" key="12">
    <source>
        <dbReference type="Proteomes" id="UP000248856"/>
    </source>
</evidence>
<reference evidence="11 12" key="1">
    <citation type="submission" date="2018-06" db="EMBL/GenBank/DDBJ databases">
        <title>Genomic Encyclopedia of Archaeal and Bacterial Type Strains, Phase II (KMG-II): from individual species to whole genera.</title>
        <authorList>
            <person name="Goeker M."/>
        </authorList>
    </citation>
    <scope>NUCLEOTIDE SEQUENCE [LARGE SCALE GENOMIC DNA]</scope>
    <source>
        <strain evidence="11 12">CFPB 3232</strain>
    </source>
</reference>
<comment type="catalytic activity">
    <reaction evidence="1 9">
        <text>N-(5-phospho-beta-D-ribosyl)anthranilate = 1-(2-carboxyphenylamino)-1-deoxy-D-ribulose 5-phosphate</text>
        <dbReference type="Rhea" id="RHEA:21540"/>
        <dbReference type="ChEBI" id="CHEBI:18277"/>
        <dbReference type="ChEBI" id="CHEBI:58613"/>
        <dbReference type="EC" id="5.3.1.24"/>
    </reaction>
</comment>
<keyword evidence="12" id="KW-1185">Reference proteome</keyword>
<dbReference type="InterPro" id="IPR011060">
    <property type="entry name" value="RibuloseP-bd_barrel"/>
</dbReference>
<dbReference type="Proteomes" id="UP000248856">
    <property type="component" value="Unassembled WGS sequence"/>
</dbReference>
<dbReference type="HAMAP" id="MF_00135">
    <property type="entry name" value="PRAI"/>
    <property type="match status" value="1"/>
</dbReference>
<comment type="pathway">
    <text evidence="2 9">Amino-acid biosynthesis; L-tryptophan biosynthesis; L-tryptophan from chorismate: step 3/5.</text>
</comment>
<keyword evidence="7 9" id="KW-0057">Aromatic amino acid biosynthesis</keyword>
<evidence type="ECO:0000256" key="7">
    <source>
        <dbReference type="ARBA" id="ARBA00023141"/>
    </source>
</evidence>
<dbReference type="OrthoDB" id="9796196at2"/>